<gene>
    <name evidence="3" type="ORF">GGR21_000664</name>
</gene>
<evidence type="ECO:0000259" key="2">
    <source>
        <dbReference type="Pfam" id="PF13439"/>
    </source>
</evidence>
<dbReference type="Proteomes" id="UP000555103">
    <property type="component" value="Unassembled WGS sequence"/>
</dbReference>
<proteinExistence type="predicted"/>
<keyword evidence="3" id="KW-0808">Transferase</keyword>
<dbReference type="GO" id="GO:0016757">
    <property type="term" value="F:glycosyltransferase activity"/>
    <property type="evidence" value="ECO:0007669"/>
    <property type="project" value="InterPro"/>
</dbReference>
<sequence>MDRTKIVFFADILIADFDGASRTMFQLINRIPSSEFEFLFVCGLGPDQIGNFKCIHVPTLGVPGNKGYRFATPLLQKAELDEQIRLFSPDLVHISTPSLLGNYALKFAKRLCIPVTTIYHTHFISYVEYYFKKFPLFVDFTKQRVREMLKSFYNQCNTVYVPSVSIMQELSDEGVNPELMKLWERGIDKHLFSPNKRNTELMKAITGNDNPSILFVSRLVWEKNLQTMIDLYELIEKQNLNYNFVVVGEGAAREAVEKQMPNAMFLGHVGHDRLPEIYASADVFFFPSVTETFGNVVLEAMASGLPCVIADGGGSKDFIKDGFNGFRCSPYNALDYLDRIVEISDQSRLAKQFSENSIEISKKYVWENLASIYFEDLKSLTLDLDVFVA</sequence>
<comment type="caution">
    <text evidence="3">The sequence shown here is derived from an EMBL/GenBank/DDBJ whole genome shotgun (WGS) entry which is preliminary data.</text>
</comment>
<dbReference type="InterPro" id="IPR028098">
    <property type="entry name" value="Glyco_trans_4-like_N"/>
</dbReference>
<keyword evidence="4" id="KW-1185">Reference proteome</keyword>
<dbReference type="Pfam" id="PF00534">
    <property type="entry name" value="Glycos_transf_1"/>
    <property type="match status" value="1"/>
</dbReference>
<evidence type="ECO:0000313" key="3">
    <source>
        <dbReference type="EMBL" id="MBB4034777.1"/>
    </source>
</evidence>
<accession>A0A840CFK1</accession>
<name>A0A840CFK1_9BACT</name>
<dbReference type="CDD" id="cd03814">
    <property type="entry name" value="GT4-like"/>
    <property type="match status" value="1"/>
</dbReference>
<dbReference type="RefSeq" id="WP_183305726.1">
    <property type="nucleotide sequence ID" value="NZ_JACIEP010000002.1"/>
</dbReference>
<dbReference type="PANTHER" id="PTHR45947">
    <property type="entry name" value="SULFOQUINOVOSYL TRANSFERASE SQD2"/>
    <property type="match status" value="1"/>
</dbReference>
<dbReference type="InterPro" id="IPR050194">
    <property type="entry name" value="Glycosyltransferase_grp1"/>
</dbReference>
<dbReference type="InterPro" id="IPR001296">
    <property type="entry name" value="Glyco_trans_1"/>
</dbReference>
<dbReference type="Pfam" id="PF13439">
    <property type="entry name" value="Glyco_transf_4"/>
    <property type="match status" value="1"/>
</dbReference>
<protein>
    <submittedName>
        <fullName evidence="3">Glycosyltransferase involved in cell wall biosynthesis</fullName>
    </submittedName>
</protein>
<dbReference type="SUPFAM" id="SSF53756">
    <property type="entry name" value="UDP-Glycosyltransferase/glycogen phosphorylase"/>
    <property type="match status" value="1"/>
</dbReference>
<dbReference type="Gene3D" id="3.40.50.2000">
    <property type="entry name" value="Glycogen Phosphorylase B"/>
    <property type="match status" value="2"/>
</dbReference>
<reference evidence="3 4" key="1">
    <citation type="submission" date="2020-08" db="EMBL/GenBank/DDBJ databases">
        <title>Genomic Encyclopedia of Type Strains, Phase IV (KMG-IV): sequencing the most valuable type-strain genomes for metagenomic binning, comparative biology and taxonomic classification.</title>
        <authorList>
            <person name="Goeker M."/>
        </authorList>
    </citation>
    <scope>NUCLEOTIDE SEQUENCE [LARGE SCALE GENOMIC DNA]</scope>
    <source>
        <strain evidence="3 4">DSM 104969</strain>
    </source>
</reference>
<dbReference type="PANTHER" id="PTHR45947:SF3">
    <property type="entry name" value="SULFOQUINOVOSYL TRANSFERASE SQD2"/>
    <property type="match status" value="1"/>
</dbReference>
<feature type="domain" description="Glycosyltransferase subfamily 4-like N-terminal" evidence="2">
    <location>
        <begin position="18"/>
        <end position="188"/>
    </location>
</feature>
<dbReference type="EMBL" id="JACIEP010000002">
    <property type="protein sequence ID" value="MBB4034777.1"/>
    <property type="molecule type" value="Genomic_DNA"/>
</dbReference>
<feature type="domain" description="Glycosyl transferase family 1" evidence="1">
    <location>
        <begin position="208"/>
        <end position="358"/>
    </location>
</feature>
<evidence type="ECO:0000259" key="1">
    <source>
        <dbReference type="Pfam" id="PF00534"/>
    </source>
</evidence>
<dbReference type="AlphaFoldDB" id="A0A840CFK1"/>
<organism evidence="3 4">
    <name type="scientific">Dysgonomonas hofstadii</name>
    <dbReference type="NCBI Taxonomy" id="637886"/>
    <lineage>
        <taxon>Bacteria</taxon>
        <taxon>Pseudomonadati</taxon>
        <taxon>Bacteroidota</taxon>
        <taxon>Bacteroidia</taxon>
        <taxon>Bacteroidales</taxon>
        <taxon>Dysgonomonadaceae</taxon>
        <taxon>Dysgonomonas</taxon>
    </lineage>
</organism>
<evidence type="ECO:0000313" key="4">
    <source>
        <dbReference type="Proteomes" id="UP000555103"/>
    </source>
</evidence>